<keyword evidence="1" id="KW-1133">Transmembrane helix</keyword>
<dbReference type="EMBL" id="CP009517">
    <property type="protein sequence ID" value="AKB83247.1"/>
    <property type="molecule type" value="Genomic_DNA"/>
</dbReference>
<dbReference type="PATRIC" id="fig|1434107.4.peg.3382"/>
<evidence type="ECO:0000313" key="2">
    <source>
        <dbReference type="EMBL" id="AKB83247.1"/>
    </source>
</evidence>
<sequence length="321" mass="37071">MNYSEEHISSSYLKIQGGISLRKRNLLLIPIFLILLVMGLFVHGIYMNEVDWRNDGQRYQCLYSVKVTGLSGREVQGMTVIMVPIPASKEGRFFTPPAQKDPYFTQKLIHKTFNWSEQYHKGPYFRNMTEIFDNKEIDSGNWITFIAETEKGHMLGFKTNKTRLKDIDYITSFVADNFDVFDPINNGSPMIFPVENVSNVSSVPYGKYTKYASYPTYDTYVYLSDNLKEEENILFFVYLNANNDPTEWPREYFGWYNNLLAAKVNDTGYVKVKAILGQKLGENDSLDVLGSQYAFDYYENKTSHVINETTTTQMHEIALGT</sequence>
<dbReference type="HOGENOM" id="CLU_074998_0_0_2"/>
<gene>
    <name evidence="2" type="ORF">MSBR3_2669</name>
</gene>
<keyword evidence="1" id="KW-0472">Membrane</keyword>
<dbReference type="KEGG" id="mbak:MSBR3_2669"/>
<dbReference type="Proteomes" id="UP000033066">
    <property type="component" value="Chromosome"/>
</dbReference>
<accession>A0A0E3SNM0</accession>
<feature type="transmembrane region" description="Helical" evidence="1">
    <location>
        <begin position="26"/>
        <end position="46"/>
    </location>
</feature>
<proteinExistence type="predicted"/>
<dbReference type="AlphaFoldDB" id="A0A0E3SNM0"/>
<evidence type="ECO:0000313" key="3">
    <source>
        <dbReference type="Proteomes" id="UP000033066"/>
    </source>
</evidence>
<organism evidence="2 3">
    <name type="scientific">Methanosarcina barkeri 3</name>
    <dbReference type="NCBI Taxonomy" id="1434107"/>
    <lineage>
        <taxon>Archaea</taxon>
        <taxon>Methanobacteriati</taxon>
        <taxon>Methanobacteriota</taxon>
        <taxon>Stenosarchaea group</taxon>
        <taxon>Methanomicrobia</taxon>
        <taxon>Methanosarcinales</taxon>
        <taxon>Methanosarcinaceae</taxon>
        <taxon>Methanosarcina</taxon>
    </lineage>
</organism>
<evidence type="ECO:0000256" key="1">
    <source>
        <dbReference type="SAM" id="Phobius"/>
    </source>
</evidence>
<reference evidence="2" key="1">
    <citation type="submission" date="2014-07" db="EMBL/GenBank/DDBJ databases">
        <title>Methanogenic archaea and the global carbon cycle.</title>
        <authorList>
            <person name="Henriksen J.R."/>
            <person name="Luke J."/>
            <person name="Reinhart S."/>
            <person name="Benedict M.N."/>
            <person name="Youngblut N.D."/>
            <person name="Metcalf M.E."/>
            <person name="Whitaker R.J."/>
            <person name="Metcalf W.W."/>
        </authorList>
    </citation>
    <scope>NUCLEOTIDE SEQUENCE [LARGE SCALE GENOMIC DNA]</scope>
    <source>
        <strain evidence="2">3</strain>
    </source>
</reference>
<keyword evidence="1" id="KW-0812">Transmembrane</keyword>
<keyword evidence="3" id="KW-1185">Reference proteome</keyword>
<protein>
    <submittedName>
        <fullName evidence="2">Uncharacterized protein</fullName>
    </submittedName>
</protein>
<name>A0A0E3SNM0_METBA</name>